<dbReference type="eggNOG" id="ENOG50344JF">
    <property type="taxonomic scope" value="Bacteria"/>
</dbReference>
<reference evidence="2" key="1">
    <citation type="submission" date="2009-09" db="EMBL/GenBank/DDBJ databases">
        <title>The complete chromosome of Desulfohalobium retbaense DSM 5692.</title>
        <authorList>
            <consortium name="US DOE Joint Genome Institute (JGI-PGF)"/>
            <person name="Lucas S."/>
            <person name="Copeland A."/>
            <person name="Lapidus A."/>
            <person name="Glavina del Rio T."/>
            <person name="Dalin E."/>
            <person name="Tice H."/>
            <person name="Bruce D."/>
            <person name="Goodwin L."/>
            <person name="Pitluck S."/>
            <person name="Kyrpides N."/>
            <person name="Mavromatis K."/>
            <person name="Ivanova N."/>
            <person name="Mikhailova N."/>
            <person name="Munk A.C."/>
            <person name="Brettin T."/>
            <person name="Detter J.C."/>
            <person name="Han C."/>
            <person name="Tapia R."/>
            <person name="Larimer F."/>
            <person name="Land M."/>
            <person name="Hauser L."/>
            <person name="Markowitz V."/>
            <person name="Cheng J.-F."/>
            <person name="Hugenholtz P."/>
            <person name="Woyke T."/>
            <person name="Wu D."/>
            <person name="Spring S."/>
            <person name="Klenk H.-P."/>
            <person name="Eisen J.A."/>
        </authorList>
    </citation>
    <scope>NUCLEOTIDE SEQUENCE [LARGE SCALE GENOMIC DNA]</scope>
    <source>
        <strain evidence="2">DSM 5692</strain>
    </source>
</reference>
<evidence type="ECO:0000313" key="2">
    <source>
        <dbReference type="Proteomes" id="UP000001052"/>
    </source>
</evidence>
<accession>C8X3F9</accession>
<dbReference type="KEGG" id="drt:Dret_1672"/>
<dbReference type="AlphaFoldDB" id="C8X3F9"/>
<gene>
    <name evidence="1" type="ordered locus">Dret_1672</name>
</gene>
<dbReference type="EMBL" id="CP001734">
    <property type="protein sequence ID" value="ACV68956.1"/>
    <property type="molecule type" value="Genomic_DNA"/>
</dbReference>
<protein>
    <submittedName>
        <fullName evidence="1">Uncharacterized protein</fullName>
    </submittedName>
</protein>
<dbReference type="STRING" id="485915.Dret_1672"/>
<organism evidence="1 2">
    <name type="scientific">Desulfohalobium retbaense (strain ATCC 49708 / DSM 5692 / JCM 16813 / HR100)</name>
    <dbReference type="NCBI Taxonomy" id="485915"/>
    <lineage>
        <taxon>Bacteria</taxon>
        <taxon>Pseudomonadati</taxon>
        <taxon>Thermodesulfobacteriota</taxon>
        <taxon>Desulfovibrionia</taxon>
        <taxon>Desulfovibrionales</taxon>
        <taxon>Desulfohalobiaceae</taxon>
        <taxon>Desulfohalobium</taxon>
    </lineage>
</organism>
<name>C8X3F9_DESRD</name>
<dbReference type="OrthoDB" id="5470220at2"/>
<proteinExistence type="predicted"/>
<sequence>MTDLMGVLAAGILVVFGVLIGGTANALAGMQQVVLEQNPADHSPRGQWTTADKARNVAFVKAVVQEAEAIVPGRMDPAQRAAVRKELAGAARSLVLSYAGERYTRSPGRIRYQAEVAVNTPQLKARLKKWGTFYTAGNAVGFRLETQGLTEEQRREVSHWQAVSGVAPRSVDAPALQIVARDGLWRLELRTQGQRWSHSAPGVATAWQEVWSRYFAQSAIQARVVDRMRLEVSGWPTVEGVSGWSTLLGEWDASVDEAELVTMRLDEAGVQARWVLRVLDAARLKQQVSRAASRQKLDFALEGLDAQGSFQAP</sequence>
<dbReference type="Proteomes" id="UP000001052">
    <property type="component" value="Chromosome"/>
</dbReference>
<dbReference type="RefSeq" id="WP_015752099.1">
    <property type="nucleotide sequence ID" value="NC_013223.1"/>
</dbReference>
<keyword evidence="2" id="KW-1185">Reference proteome</keyword>
<reference evidence="1 2" key="2">
    <citation type="journal article" date="2010" name="Stand. Genomic Sci.">
        <title>Complete genome sequence of Desulfohalobium retbaense type strain (HR(100)).</title>
        <authorList>
            <person name="Spring S."/>
            <person name="Nolan M."/>
            <person name="Lapidus A."/>
            <person name="Glavina Del Rio T."/>
            <person name="Copeland A."/>
            <person name="Tice H."/>
            <person name="Cheng J.F."/>
            <person name="Lucas S."/>
            <person name="Land M."/>
            <person name="Chen F."/>
            <person name="Bruce D."/>
            <person name="Goodwin L."/>
            <person name="Pitluck S."/>
            <person name="Ivanova N."/>
            <person name="Mavromatis K."/>
            <person name="Mikhailova N."/>
            <person name="Pati A."/>
            <person name="Chen A."/>
            <person name="Palaniappan K."/>
            <person name="Hauser L."/>
            <person name="Chang Y.J."/>
            <person name="Jeffries C.D."/>
            <person name="Munk C."/>
            <person name="Kiss H."/>
            <person name="Chain P."/>
            <person name="Han C."/>
            <person name="Brettin T."/>
            <person name="Detter J.C."/>
            <person name="Schuler E."/>
            <person name="Goker M."/>
            <person name="Rohde M."/>
            <person name="Bristow J."/>
            <person name="Eisen J.A."/>
            <person name="Markowitz V."/>
            <person name="Hugenholtz P."/>
            <person name="Kyrpides N.C."/>
            <person name="Klenk H.P."/>
        </authorList>
    </citation>
    <scope>NUCLEOTIDE SEQUENCE [LARGE SCALE GENOMIC DNA]</scope>
    <source>
        <strain evidence="1 2">DSM 5692</strain>
    </source>
</reference>
<evidence type="ECO:0000313" key="1">
    <source>
        <dbReference type="EMBL" id="ACV68956.1"/>
    </source>
</evidence>
<dbReference type="HOGENOM" id="CLU_070763_0_0_7"/>